<feature type="compositionally biased region" description="Basic and acidic residues" evidence="1">
    <location>
        <begin position="124"/>
        <end position="133"/>
    </location>
</feature>
<dbReference type="EMBL" id="JQIM01000009">
    <property type="protein sequence ID" value="KGX11007.1"/>
    <property type="molecule type" value="Genomic_DNA"/>
</dbReference>
<feature type="compositionally biased region" description="Basic and acidic residues" evidence="1">
    <location>
        <begin position="74"/>
        <end position="103"/>
    </location>
</feature>
<dbReference type="AlphaFoldDB" id="A0AA40JFK9"/>
<gene>
    <name evidence="2" type="ORF">Y036_4524</name>
</gene>
<accession>A0AA40JFK9</accession>
<sequence length="264" mass="28022">MRGSGEWVAVTARARQGGQIAREGGRLRGGVHQGRGISSLAEQMREIRHAYRETGRSAAEWLEGPRRASCVRSGLRDGHPRERRAGDDRVVRPDDSLSGRTRENAVCFDLPYAGQSRQHKSGRVHSDEGRRGGDSAAPGRAVRAELAAVGVVGRGGVAVRAGAGVRQRAAGGDRVVLAVSERRDDGLRDARARPHRGGREPEGRAVAERHGGALPAADHEAVQLPVSDEAAAQRAGSGGVSTSTRSWRCSRSSICRSSARSAAR</sequence>
<protein>
    <submittedName>
        <fullName evidence="2">Rhamnosyltransferase I, subunit A</fullName>
    </submittedName>
</protein>
<reference evidence="2 3" key="1">
    <citation type="submission" date="2014-08" db="EMBL/GenBank/DDBJ databases">
        <authorList>
            <person name="Bunnell A."/>
            <person name="Chain P.S."/>
            <person name="Chertkov O."/>
            <person name="Currie B.J."/>
            <person name="Daligault H.E."/>
            <person name="Davenport K.W."/>
            <person name="Davis C."/>
            <person name="Gleasner C.D."/>
            <person name="Johnson S.L."/>
            <person name="Kaestli M."/>
            <person name="Koren S."/>
            <person name="Kunde Y.A."/>
            <person name="Mayo M."/>
            <person name="McMurry K.K."/>
            <person name="Price E.P."/>
            <person name="Reitenga K.G."/>
            <person name="Robison R."/>
            <person name="Rosovitz M.J."/>
            <person name="Sarovich D.S."/>
            <person name="Teshima H."/>
        </authorList>
    </citation>
    <scope>NUCLEOTIDE SEQUENCE [LARGE SCALE GENOMIC DNA]</scope>
    <source>
        <strain evidence="2 3">MSHR44</strain>
    </source>
</reference>
<evidence type="ECO:0000313" key="3">
    <source>
        <dbReference type="Proteomes" id="UP000030475"/>
    </source>
</evidence>
<evidence type="ECO:0000256" key="1">
    <source>
        <dbReference type="SAM" id="MobiDB-lite"/>
    </source>
</evidence>
<comment type="caution">
    <text evidence="2">The sequence shown here is derived from an EMBL/GenBank/DDBJ whole genome shotgun (WGS) entry which is preliminary data.</text>
</comment>
<evidence type="ECO:0000313" key="2">
    <source>
        <dbReference type="EMBL" id="KGX11007.1"/>
    </source>
</evidence>
<dbReference type="Proteomes" id="UP000030475">
    <property type="component" value="Unassembled WGS sequence"/>
</dbReference>
<feature type="compositionally biased region" description="Low complexity" evidence="1">
    <location>
        <begin position="241"/>
        <end position="264"/>
    </location>
</feature>
<proteinExistence type="predicted"/>
<name>A0AA40JFK9_BURPE</name>
<organism evidence="2 3">
    <name type="scientific">Burkholderia pseudomallei</name>
    <name type="common">Pseudomonas pseudomallei</name>
    <dbReference type="NCBI Taxonomy" id="28450"/>
    <lineage>
        <taxon>Bacteria</taxon>
        <taxon>Pseudomonadati</taxon>
        <taxon>Pseudomonadota</taxon>
        <taxon>Betaproteobacteria</taxon>
        <taxon>Burkholderiales</taxon>
        <taxon>Burkholderiaceae</taxon>
        <taxon>Burkholderia</taxon>
        <taxon>pseudomallei group</taxon>
    </lineage>
</organism>
<feature type="compositionally biased region" description="Basic and acidic residues" evidence="1">
    <location>
        <begin position="186"/>
        <end position="221"/>
    </location>
</feature>
<feature type="region of interest" description="Disordered" evidence="1">
    <location>
        <begin position="186"/>
        <end position="264"/>
    </location>
</feature>
<feature type="region of interest" description="Disordered" evidence="1">
    <location>
        <begin position="71"/>
        <end position="139"/>
    </location>
</feature>